<gene>
    <name evidence="1" type="ORF">EPI10_015517</name>
</gene>
<keyword evidence="2" id="KW-1185">Reference proteome</keyword>
<evidence type="ECO:0000313" key="2">
    <source>
        <dbReference type="Proteomes" id="UP000325315"/>
    </source>
</evidence>
<accession>A0A5B6VL46</accession>
<dbReference type="Proteomes" id="UP000325315">
    <property type="component" value="Unassembled WGS sequence"/>
</dbReference>
<evidence type="ECO:0000313" key="1">
    <source>
        <dbReference type="EMBL" id="KAA3469757.1"/>
    </source>
</evidence>
<name>A0A5B6VL46_9ROSI</name>
<protein>
    <submittedName>
        <fullName evidence="1">Uncharacterized protein</fullName>
    </submittedName>
</protein>
<comment type="caution">
    <text evidence="1">The sequence shown here is derived from an EMBL/GenBank/DDBJ whole genome shotgun (WGS) entry which is preliminary data.</text>
</comment>
<reference evidence="1" key="1">
    <citation type="submission" date="2019-08" db="EMBL/GenBank/DDBJ databases">
        <authorList>
            <person name="Liu F."/>
        </authorList>
    </citation>
    <scope>NUCLEOTIDE SEQUENCE [LARGE SCALE GENOMIC DNA]</scope>
    <source>
        <strain evidence="1">PA1801</strain>
        <tissue evidence="1">Leaf</tissue>
    </source>
</reference>
<proteinExistence type="predicted"/>
<organism evidence="1 2">
    <name type="scientific">Gossypium australe</name>
    <dbReference type="NCBI Taxonomy" id="47621"/>
    <lineage>
        <taxon>Eukaryota</taxon>
        <taxon>Viridiplantae</taxon>
        <taxon>Streptophyta</taxon>
        <taxon>Embryophyta</taxon>
        <taxon>Tracheophyta</taxon>
        <taxon>Spermatophyta</taxon>
        <taxon>Magnoliopsida</taxon>
        <taxon>eudicotyledons</taxon>
        <taxon>Gunneridae</taxon>
        <taxon>Pentapetalae</taxon>
        <taxon>rosids</taxon>
        <taxon>malvids</taxon>
        <taxon>Malvales</taxon>
        <taxon>Malvaceae</taxon>
        <taxon>Malvoideae</taxon>
        <taxon>Gossypium</taxon>
    </lineage>
</organism>
<dbReference type="AlphaFoldDB" id="A0A5B6VL46"/>
<dbReference type="EMBL" id="SMMG02000006">
    <property type="protein sequence ID" value="KAA3469757.1"/>
    <property type="molecule type" value="Genomic_DNA"/>
</dbReference>
<sequence length="191" mass="21623">MGQQIKIVLEEISDCSKDHPDYAILRLRNKLISTNRLIQKIRRQNPYDAIWTWGHSDANLTFFRVFVKGVDIGKSIDGGSSSPNLYNDFLFSDKIDSVALNLNGYGNSFVHSRLKALSTETLVLVQPESVRQRNSPCFQIVKDSHGKNYLIHDLELTAIVSVLKSDNITCLQDKDETFKMVSIDIVMMAKS</sequence>